<organism evidence="1 2">
    <name type="scientific">Deinococcus cellulosilyticus (strain DSM 18568 / NBRC 106333 / KACC 11606 / 5516J-15)</name>
    <dbReference type="NCBI Taxonomy" id="1223518"/>
    <lineage>
        <taxon>Bacteria</taxon>
        <taxon>Thermotogati</taxon>
        <taxon>Deinococcota</taxon>
        <taxon>Deinococci</taxon>
        <taxon>Deinococcales</taxon>
        <taxon>Deinococcaceae</taxon>
        <taxon>Deinococcus</taxon>
    </lineage>
</organism>
<proteinExistence type="predicted"/>
<name>A0A511N3W7_DEIC1</name>
<keyword evidence="2" id="KW-1185">Reference proteome</keyword>
<dbReference type="Proteomes" id="UP000321306">
    <property type="component" value="Unassembled WGS sequence"/>
</dbReference>
<protein>
    <submittedName>
        <fullName evidence="1">Uncharacterized protein</fullName>
    </submittedName>
</protein>
<evidence type="ECO:0000313" key="2">
    <source>
        <dbReference type="Proteomes" id="UP000321306"/>
    </source>
</evidence>
<evidence type="ECO:0000313" key="1">
    <source>
        <dbReference type="EMBL" id="GEM47525.1"/>
    </source>
</evidence>
<accession>A0A511N3W7</accession>
<comment type="caution">
    <text evidence="1">The sequence shown here is derived from an EMBL/GenBank/DDBJ whole genome shotgun (WGS) entry which is preliminary data.</text>
</comment>
<dbReference type="AlphaFoldDB" id="A0A511N3W7"/>
<sequence length="75" mass="8739">MHGGFQKEKPTMDHQHQYLALQSAQQKLQELHQQAEIARALTSQRPRWLRNFARSLVRLARQMDAETVTLEAASR</sequence>
<reference evidence="1 2" key="1">
    <citation type="submission" date="2019-07" db="EMBL/GenBank/DDBJ databases">
        <title>Whole genome shotgun sequence of Deinococcus cellulosilyticus NBRC 106333.</title>
        <authorList>
            <person name="Hosoyama A."/>
            <person name="Uohara A."/>
            <person name="Ohji S."/>
            <person name="Ichikawa N."/>
        </authorList>
    </citation>
    <scope>NUCLEOTIDE SEQUENCE [LARGE SCALE GENOMIC DNA]</scope>
    <source>
        <strain evidence="1 2">NBRC 106333</strain>
    </source>
</reference>
<gene>
    <name evidence="1" type="ORF">DC3_31600</name>
</gene>
<dbReference type="EMBL" id="BJXB01000014">
    <property type="protein sequence ID" value="GEM47525.1"/>
    <property type="molecule type" value="Genomic_DNA"/>
</dbReference>